<reference evidence="2 3" key="1">
    <citation type="journal article" date="2012" name="J. Virol.">
        <title>A Novel Bat Herpesvirus Encodes Homologues of Major Histocompatibility Complex Classes I and II, C-Type Lectin, and a Unique Family of Immune-Related Genes.</title>
        <authorList>
            <person name="Zhang H."/>
            <person name="Todd S."/>
            <person name="Tachedjian M."/>
            <person name="Barr J.A."/>
            <person name="Luo M."/>
            <person name="Yu M."/>
            <person name="Marsh G.A."/>
            <person name="Crameri G."/>
            <person name="Wang L.F."/>
        </authorList>
    </citation>
    <scope>NUCLEOTIDE SEQUENCE [LARGE SCALE GENOMIC DNA]</scope>
    <source>
        <strain evidence="2">B7D8</strain>
    </source>
</reference>
<protein>
    <submittedName>
        <fullName evidence="2">B149.7</fullName>
    </submittedName>
</protein>
<keyword evidence="3" id="KW-1185">Reference proteome</keyword>
<feature type="transmembrane region" description="Helical" evidence="1">
    <location>
        <begin position="303"/>
        <end position="320"/>
    </location>
</feature>
<dbReference type="GeneID" id="80534876"/>
<dbReference type="EMBL" id="JQ805139">
    <property type="protein sequence ID" value="AFK84010.1"/>
    <property type="molecule type" value="Genomic_DNA"/>
</dbReference>
<accession>I3VQG6</accession>
<keyword evidence="1" id="KW-0472">Membrane</keyword>
<keyword evidence="1" id="KW-0812">Transmembrane</keyword>
<name>I3VQG6_9BETA</name>
<evidence type="ECO:0000313" key="2">
    <source>
        <dbReference type="EMBL" id="AFK84010.1"/>
    </source>
</evidence>
<dbReference type="KEGG" id="vg:80534876"/>
<keyword evidence="1" id="KW-1133">Transmembrane helix</keyword>
<sequence length="321" mass="36568">MAMRRGLCYFVISACIWQLVLRQIYGTSTCLTENDKYYEEGDSVKFSCEPREMLYVFPCHLDAVHLVMYKDDNFGNLSFTSDFMQGVKGSGPFDYSILGRYECNSGSECVRREYILGRHVVTSSYERQGDKDIFTCKTPFPDVVALKMHINGSYFHDHRDYLNGTIQYIAPLIHKARCEAYMWCVQRQFFGPTFYLHDDGFTFAKNETGRLDCFRTAGETAYLWPVMSDIGGRFSDQDDVTVTNDQFNESTTCGWCIMVSSDSISISDMLSLNNASTPCDITETLNRTTGAFVLNAGISSVNVALRLAYLVSFILYMYLLM</sequence>
<dbReference type="Proteomes" id="UP000103899">
    <property type="component" value="Segment"/>
</dbReference>
<dbReference type="RefSeq" id="YP_010797173.1">
    <property type="nucleotide sequence ID" value="NC_076129.1"/>
</dbReference>
<evidence type="ECO:0000313" key="3">
    <source>
        <dbReference type="Proteomes" id="UP000103899"/>
    </source>
</evidence>
<proteinExistence type="predicted"/>
<organism evidence="2 3">
    <name type="scientific">miniopterid betaherpesvirus 1</name>
    <dbReference type="NCBI Taxonomy" id="3070189"/>
    <lineage>
        <taxon>Viruses</taxon>
        <taxon>Duplodnaviria</taxon>
        <taxon>Heunggongvirae</taxon>
        <taxon>Peploviricota</taxon>
        <taxon>Herviviricetes</taxon>
        <taxon>Herpesvirales</taxon>
        <taxon>Orthoherpesviridae</taxon>
        <taxon>Betaherpesvirinae</taxon>
        <taxon>Quwivirus</taxon>
        <taxon>Quwivirus miniopteridbeta1</taxon>
    </lineage>
</organism>
<evidence type="ECO:0000256" key="1">
    <source>
        <dbReference type="SAM" id="Phobius"/>
    </source>
</evidence>